<feature type="compositionally biased region" description="Polar residues" evidence="3">
    <location>
        <begin position="801"/>
        <end position="813"/>
    </location>
</feature>
<evidence type="ECO:0000313" key="6">
    <source>
        <dbReference type="Proteomes" id="UP000076420"/>
    </source>
</evidence>
<protein>
    <recommendedName>
        <fullName evidence="2">Protein KRI1 homolog</fullName>
    </recommendedName>
</protein>
<feature type="region of interest" description="Disordered" evidence="3">
    <location>
        <begin position="704"/>
        <end position="861"/>
    </location>
</feature>
<evidence type="ECO:0000259" key="4">
    <source>
        <dbReference type="Pfam" id="PF12936"/>
    </source>
</evidence>
<feature type="compositionally biased region" description="Basic and acidic residues" evidence="3">
    <location>
        <begin position="584"/>
        <end position="602"/>
    </location>
</feature>
<dbReference type="InterPro" id="IPR024626">
    <property type="entry name" value="Kri1-like_C"/>
</dbReference>
<feature type="compositionally biased region" description="Basic and acidic residues" evidence="3">
    <location>
        <begin position="266"/>
        <end position="279"/>
    </location>
</feature>
<dbReference type="PANTHER" id="PTHR14490">
    <property type="entry name" value="ZINC FINGER, ZZ TYPE"/>
    <property type="match status" value="1"/>
</dbReference>
<feature type="region of interest" description="Disordered" evidence="3">
    <location>
        <begin position="555"/>
        <end position="679"/>
    </location>
</feature>
<dbReference type="EnsemblMetazoa" id="BGLB019725-RA">
    <property type="protein sequence ID" value="BGLB019725-PA"/>
    <property type="gene ID" value="BGLB019725"/>
</dbReference>
<dbReference type="Proteomes" id="UP000076420">
    <property type="component" value="Unassembled WGS sequence"/>
</dbReference>
<feature type="compositionally biased region" description="Low complexity" evidence="3">
    <location>
        <begin position="610"/>
        <end position="629"/>
    </location>
</feature>
<organism evidence="5 6">
    <name type="scientific">Biomphalaria glabrata</name>
    <name type="common">Bloodfluke planorb</name>
    <name type="synonym">Freshwater snail</name>
    <dbReference type="NCBI Taxonomy" id="6526"/>
    <lineage>
        <taxon>Eukaryota</taxon>
        <taxon>Metazoa</taxon>
        <taxon>Spiralia</taxon>
        <taxon>Lophotrochozoa</taxon>
        <taxon>Mollusca</taxon>
        <taxon>Gastropoda</taxon>
        <taxon>Heterobranchia</taxon>
        <taxon>Euthyneura</taxon>
        <taxon>Panpulmonata</taxon>
        <taxon>Hygrophila</taxon>
        <taxon>Lymnaeoidea</taxon>
        <taxon>Planorbidae</taxon>
        <taxon>Biomphalaria</taxon>
    </lineage>
</organism>
<dbReference type="PANTHER" id="PTHR14490:SF5">
    <property type="entry name" value="PROTEIN KRI1 HOMOLOG"/>
    <property type="match status" value="1"/>
</dbReference>
<comment type="similarity">
    <text evidence="1">Belongs to the KRI1 family.</text>
</comment>
<dbReference type="STRING" id="6526.A0A2C9KHE7"/>
<proteinExistence type="inferred from homology"/>
<gene>
    <name evidence="5" type="primary">106065001</name>
</gene>
<feature type="domain" description="Kri1-like C-terminal" evidence="4">
    <location>
        <begin position="469"/>
        <end position="548"/>
    </location>
</feature>
<feature type="region of interest" description="Disordered" evidence="3">
    <location>
        <begin position="115"/>
        <end position="138"/>
    </location>
</feature>
<feature type="compositionally biased region" description="Basic residues" evidence="3">
    <location>
        <begin position="887"/>
        <end position="897"/>
    </location>
</feature>
<reference evidence="5" key="1">
    <citation type="submission" date="2020-05" db="UniProtKB">
        <authorList>
            <consortium name="EnsemblMetazoa"/>
        </authorList>
    </citation>
    <scope>IDENTIFICATION</scope>
    <source>
        <strain evidence="5">BB02</strain>
    </source>
</reference>
<feature type="compositionally biased region" description="Basic and acidic residues" evidence="3">
    <location>
        <begin position="851"/>
        <end position="861"/>
    </location>
</feature>
<feature type="region of interest" description="Disordered" evidence="3">
    <location>
        <begin position="874"/>
        <end position="897"/>
    </location>
</feature>
<dbReference type="Pfam" id="PF12936">
    <property type="entry name" value="Kri1_C"/>
    <property type="match status" value="1"/>
</dbReference>
<dbReference type="InterPro" id="IPR018034">
    <property type="entry name" value="Kri1"/>
</dbReference>
<feature type="compositionally biased region" description="Basic and acidic residues" evidence="3">
    <location>
        <begin position="645"/>
        <end position="662"/>
    </location>
</feature>
<feature type="compositionally biased region" description="Basic and acidic residues" evidence="3">
    <location>
        <begin position="115"/>
        <end position="127"/>
    </location>
</feature>
<dbReference type="GO" id="GO:0030686">
    <property type="term" value="C:90S preribosome"/>
    <property type="evidence" value="ECO:0007669"/>
    <property type="project" value="TreeGrafter"/>
</dbReference>
<feature type="compositionally biased region" description="Basic and acidic residues" evidence="3">
    <location>
        <begin position="738"/>
        <end position="759"/>
    </location>
</feature>
<accession>A0A2C9KHE7</accession>
<sequence>MDLLAGDSDEEDQVEFKINENYAKNYEKWRKKEEKQKLLDRYGDADFSDSSSEDEIRSTPQMDKDWLRAYAVVRFQQSRLYKEGEKFFKEEAKPVSKKKEKATTLKDHERKFLLEKAGIESDEESKPKQPAGKSYFEEQEEIKQSFKEVLNDSSDEEEGLLVRKEKTLEEKKKEENDYLEWIKGMKDELDDKEAASELAPLKAYWNDPNLSEKEKVLRDYILNNGYIDQEDSSEESDEEDRVANLPNFEAEEDFLEKAEEYEHKYNFRHEEPGGDEIKSYPRVIETSVRTKDTRRADKRQRKLDKKRLLKEQRKEEIRLLQKIQIEERKEKLEKLRQIADRPDLDYDLEADFDPDEHNKLMQKYFDEDYYGEDGAEAKKPEFEYDAAVDDEPDDWWKERINEEQQGDGENEEAFQEGYEEDYEPGVDDPDFVMDADYDPTHDYKAEKKKNKKKKGLVEKLPVFDPTKKTFDEYIEEYLKDKIDSLPFTYREVVPNDYGLSTEEILKAPERELNSWVSVKKMSQYKSKQEELAERRKFHSRAKSFEKKVKILPSLLEPKEAKKKKKKKKKSGASESAVETAGDQSLEKSLDEERSSEGEKQTEETVSQNESVSKIKSVSKNESVSKKLVSTQKERKRKACLEDSDMEIKRQKLSQDQDSSNHPEKKKKKKGDKNLTDVFLTDKQTNARMMSIDDCQVTLDIRNNNETLTNNKDPSECKNIQPKSKIKKKVKHLDVLSPHSKDHSVSKDVSRNKIKEKVVESPDDVLSPSSKAQSSTKQLNLAISTSPEVKKTNKMESDPVPTFSSNNTQNQSTDPAKKTKKKRKKKSNTENATEVKKKKKKISIKNFSAADKMGENKTLDSRQLERQLSKVMSAARLSKYGLGPNAVKMKKKKKKQKQ</sequence>
<evidence type="ECO:0000256" key="2">
    <source>
        <dbReference type="ARBA" id="ARBA00017294"/>
    </source>
</evidence>
<name>A0A2C9KHE7_BIOGL</name>
<feature type="region of interest" description="Disordered" evidence="3">
    <location>
        <begin position="266"/>
        <end position="302"/>
    </location>
</feature>
<feature type="compositionally biased region" description="Basic residues" evidence="3">
    <location>
        <begin position="560"/>
        <end position="570"/>
    </location>
</feature>
<dbReference type="GO" id="GO:0005730">
    <property type="term" value="C:nucleolus"/>
    <property type="evidence" value="ECO:0007669"/>
    <property type="project" value="TreeGrafter"/>
</dbReference>
<dbReference type="RefSeq" id="XP_013079167.2">
    <property type="nucleotide sequence ID" value="XM_013223713.2"/>
</dbReference>
<dbReference type="GO" id="GO:0000447">
    <property type="term" value="P:endonucleolytic cleavage in ITS1 to separate SSU-rRNA from 5.8S rRNA and LSU-rRNA from tricistronic rRNA transcript (SSU-rRNA, 5.8S rRNA, LSU-rRNA)"/>
    <property type="evidence" value="ECO:0007669"/>
    <property type="project" value="TreeGrafter"/>
</dbReference>
<evidence type="ECO:0000256" key="1">
    <source>
        <dbReference type="ARBA" id="ARBA00007473"/>
    </source>
</evidence>
<dbReference type="Pfam" id="PF05178">
    <property type="entry name" value="Kri1"/>
    <property type="match status" value="1"/>
</dbReference>
<evidence type="ECO:0000256" key="3">
    <source>
        <dbReference type="SAM" id="MobiDB-lite"/>
    </source>
</evidence>
<dbReference type="OrthoDB" id="10252032at2759"/>
<feature type="compositionally biased region" description="Basic and acidic residues" evidence="3">
    <location>
        <begin position="787"/>
        <end position="796"/>
    </location>
</feature>
<dbReference type="VEuPathDB" id="VectorBase:BGLB019725"/>
<dbReference type="KEGG" id="bgt:106065001"/>
<feature type="compositionally biased region" description="Polar residues" evidence="3">
    <location>
        <begin position="766"/>
        <end position="786"/>
    </location>
</feature>
<evidence type="ECO:0000313" key="5">
    <source>
        <dbReference type="EnsemblMetazoa" id="BGLB019725-PA"/>
    </source>
</evidence>
<dbReference type="AlphaFoldDB" id="A0A2C9KHE7"/>
<dbReference type="VEuPathDB" id="VectorBase:BGLAX_026462"/>